<comment type="caution">
    <text evidence="2">The sequence shown here is derived from an EMBL/GenBank/DDBJ whole genome shotgun (WGS) entry which is preliminary data.</text>
</comment>
<dbReference type="Pfam" id="PF00724">
    <property type="entry name" value="Oxidored_FMN"/>
    <property type="match status" value="1"/>
</dbReference>
<dbReference type="EMBL" id="JARKIB010000006">
    <property type="protein sequence ID" value="KAJ7779061.1"/>
    <property type="molecule type" value="Genomic_DNA"/>
</dbReference>
<name>A0AAD7K804_9AGAR</name>
<evidence type="ECO:0000259" key="1">
    <source>
        <dbReference type="Pfam" id="PF00724"/>
    </source>
</evidence>
<dbReference type="InterPro" id="IPR013785">
    <property type="entry name" value="Aldolase_TIM"/>
</dbReference>
<gene>
    <name evidence="2" type="ORF">B0H16DRAFT_1500980</name>
</gene>
<dbReference type="GO" id="GO:0003959">
    <property type="term" value="F:NADPH dehydrogenase activity"/>
    <property type="evidence" value="ECO:0007669"/>
    <property type="project" value="TreeGrafter"/>
</dbReference>
<dbReference type="PANTHER" id="PTHR22893:SF91">
    <property type="entry name" value="NADPH DEHYDROGENASE 2-RELATED"/>
    <property type="match status" value="1"/>
</dbReference>
<dbReference type="InterPro" id="IPR045247">
    <property type="entry name" value="Oye-like"/>
</dbReference>
<proteinExistence type="predicted"/>
<evidence type="ECO:0000313" key="2">
    <source>
        <dbReference type="EMBL" id="KAJ7779061.1"/>
    </source>
</evidence>
<protein>
    <recommendedName>
        <fullName evidence="1">NADH:flavin oxidoreductase/NADH oxidase N-terminal domain-containing protein</fullName>
    </recommendedName>
</protein>
<dbReference type="PANTHER" id="PTHR22893">
    <property type="entry name" value="NADH OXIDOREDUCTASE-RELATED"/>
    <property type="match status" value="1"/>
</dbReference>
<evidence type="ECO:0000313" key="3">
    <source>
        <dbReference type="Proteomes" id="UP001215598"/>
    </source>
</evidence>
<dbReference type="AlphaFoldDB" id="A0AAD7K804"/>
<reference evidence="2" key="1">
    <citation type="submission" date="2023-03" db="EMBL/GenBank/DDBJ databases">
        <title>Massive genome expansion in bonnet fungi (Mycena s.s.) driven by repeated elements and novel gene families across ecological guilds.</title>
        <authorList>
            <consortium name="Lawrence Berkeley National Laboratory"/>
            <person name="Harder C.B."/>
            <person name="Miyauchi S."/>
            <person name="Viragh M."/>
            <person name="Kuo A."/>
            <person name="Thoen E."/>
            <person name="Andreopoulos B."/>
            <person name="Lu D."/>
            <person name="Skrede I."/>
            <person name="Drula E."/>
            <person name="Henrissat B."/>
            <person name="Morin E."/>
            <person name="Kohler A."/>
            <person name="Barry K."/>
            <person name="LaButti K."/>
            <person name="Morin E."/>
            <person name="Salamov A."/>
            <person name="Lipzen A."/>
            <person name="Mereny Z."/>
            <person name="Hegedus B."/>
            <person name="Baldrian P."/>
            <person name="Stursova M."/>
            <person name="Weitz H."/>
            <person name="Taylor A."/>
            <person name="Grigoriev I.V."/>
            <person name="Nagy L.G."/>
            <person name="Martin F."/>
            <person name="Kauserud H."/>
        </authorList>
    </citation>
    <scope>NUCLEOTIDE SEQUENCE</scope>
    <source>
        <strain evidence="2">CBHHK182m</strain>
    </source>
</reference>
<keyword evidence="3" id="KW-1185">Reference proteome</keyword>
<organism evidence="2 3">
    <name type="scientific">Mycena metata</name>
    <dbReference type="NCBI Taxonomy" id="1033252"/>
    <lineage>
        <taxon>Eukaryota</taxon>
        <taxon>Fungi</taxon>
        <taxon>Dikarya</taxon>
        <taxon>Basidiomycota</taxon>
        <taxon>Agaricomycotina</taxon>
        <taxon>Agaricomycetes</taxon>
        <taxon>Agaricomycetidae</taxon>
        <taxon>Agaricales</taxon>
        <taxon>Marasmiineae</taxon>
        <taxon>Mycenaceae</taxon>
        <taxon>Mycena</taxon>
    </lineage>
</organism>
<sequence>MAMADSKLFQPISLGNILLQHRVVMAPLTRFRTDAAHIPLPHVQDYYSQRASTPGTLIITEATFIAPRAGGYNHVPGIWSPHQIEQWKKITDAVHANDSHIYLQLWALGRAARPAELTAEDGSSLPYVSASDIPLRERPSTEIRPRPLSIPEIHEYVALYASAASNAVHKAGFDGVEIHNANGYLLDQFLQDVSNTRTDEYGGSVENRCRFSLAVVDAVVRAVGPKSTGIRISPWNSWQNMGMQDPKPTFAYLATELVNRHPELAYLHAVDPRVDASTARAVVPDGWSNDFLRAIWLSPLSARRFISAGGYTLPLARQSADDDNDLVAFGRQFISNPDLPYRLLHGIPLNDYDRKRFYGPSTLDPKGFTDYPFADGNEYSPSIPSRL</sequence>
<feature type="domain" description="NADH:flavin oxidoreductase/NADH oxidase N-terminal" evidence="1">
    <location>
        <begin position="7"/>
        <end position="350"/>
    </location>
</feature>
<dbReference type="Proteomes" id="UP001215598">
    <property type="component" value="Unassembled WGS sequence"/>
</dbReference>
<accession>A0AAD7K804</accession>
<dbReference type="InterPro" id="IPR001155">
    <property type="entry name" value="OxRdtase_FMN_N"/>
</dbReference>
<dbReference type="CDD" id="cd02933">
    <property type="entry name" value="OYE_like_FMN"/>
    <property type="match status" value="1"/>
</dbReference>
<dbReference type="GO" id="GO:0010181">
    <property type="term" value="F:FMN binding"/>
    <property type="evidence" value="ECO:0007669"/>
    <property type="project" value="InterPro"/>
</dbReference>
<dbReference type="Gene3D" id="3.20.20.70">
    <property type="entry name" value="Aldolase class I"/>
    <property type="match status" value="1"/>
</dbReference>
<dbReference type="SUPFAM" id="SSF51395">
    <property type="entry name" value="FMN-linked oxidoreductases"/>
    <property type="match status" value="1"/>
</dbReference>
<dbReference type="FunFam" id="3.20.20.70:FF:000138">
    <property type="entry name" value="NADPH dehydrogenase 1"/>
    <property type="match status" value="1"/>
</dbReference>